<keyword evidence="6 11" id="KW-1133">Transmembrane helix</keyword>
<keyword evidence="4" id="KW-1003">Cell membrane</keyword>
<keyword evidence="8 11" id="KW-0472">Membrane</keyword>
<evidence type="ECO:0000256" key="5">
    <source>
        <dbReference type="ARBA" id="ARBA00022692"/>
    </source>
</evidence>
<evidence type="ECO:0000256" key="8">
    <source>
        <dbReference type="ARBA" id="ARBA00023136"/>
    </source>
</evidence>
<dbReference type="GO" id="GO:0005886">
    <property type="term" value="C:plasma membrane"/>
    <property type="evidence" value="ECO:0007669"/>
    <property type="project" value="UniProtKB-SubCell"/>
</dbReference>
<evidence type="ECO:0000256" key="11">
    <source>
        <dbReference type="SAM" id="Phobius"/>
    </source>
</evidence>
<feature type="transmembrane region" description="Helical" evidence="11">
    <location>
        <begin position="889"/>
        <end position="909"/>
    </location>
</feature>
<keyword evidence="10" id="KW-0175">Coiled coil</keyword>
<dbReference type="Proteomes" id="UP000014113">
    <property type="component" value="Unassembled WGS sequence"/>
</dbReference>
<dbReference type="PANTHER" id="PTHR43077">
    <property type="entry name" value="TRANSPORT PERMEASE YVFS-RELATED"/>
    <property type="match status" value="1"/>
</dbReference>
<protein>
    <recommendedName>
        <fullName evidence="3">Type VII secretion system accessory factor EsaA</fullName>
    </recommendedName>
</protein>
<sequence>MPALLFEGLNIRNMKKLIKYIVSIGAVVLLLVAVAGLNIAIQDNNETAATSSSEKATRLNVAIVNEDKAVVSGDHTYSLGDSYIQKLEKDDRQNWSVVTRGTADSGKYQLIVIIPSDFSSKILDLNSLNAEKATISYEVKANGNQQIETEATKVGKDIVSDLSNQLVDMYMASILSNLYTAQQNVQVIANRQSDNIYNYRTNLLGSAIDFENNLPTLVTTANGSLTANDALKQSLSGFSSTYHTLDSSQQSFSTDLMRLVEKRANDSLSYDDFVSALMAVDTDDLATDLTTMTELLHDVQGQLKTTLSNVSSSADSAVTDEVQNQVDSLTEQINVLENQFSQQFKGLQKQTDNIERFAAKEVSKFYKDKANLTVADLLSKKKARSGKAYLAVTGEDYRKNLALATSIALNQLPAINQSDINELANQMTDLDANAANSLSNFRTDLAAKFSSQVPYTPSALSSDLVAAKLALEKAKNDFETEKQIYTHSMDSVATVKAKVNLILPSRAGFVLDSWSYNGVNYSGNDTENVTITLADSSSSDNRFNFTYHYVTDAADTTNHSSASDSISVNINGVTVTSAATISDMTDYQNKAQAYRTAESAYSAKVQEIKDVYKNAQTLLNQYYTTDEFLNQSVGDLLTDIVTAAIMDNLTGYTNDNSSMPKLIQQQIEKLKATRDNLANQLASLQSSNEAMMNSLNAELDSVQALQEQISNLKTQENSVSSTLKESDSNLKALSSTFSDLIASTSELKATSESNADKANQVNTLLTSFNSDVESARSNSSKLAKDAQDLMTQFDKELSESGDFVGSFVKVLNNAYNNGVPNAALLDFLSNPVTESASSVKGTVNVYRPFTWILLLEVVTLFAAYIFSTYNVIQRLKNKFSMNKLQKTDILNTTVIAFLAMAIGVVLGSISASRLSVERELIPSWVLVITMFSLALTQGQYLLMKNFKAVGMGLNLFMTISFVYLSNAIGTTATLSGIPAVLKKMNVLSTLEGTLSAYFDGRSASVFLLVVVFVVILLLSVVNVFITMNWQKLLQPASKIEG</sequence>
<reference evidence="12 13" key="1">
    <citation type="submission" date="2013-03" db="EMBL/GenBank/DDBJ databases">
        <title>The Genome Sequence of Enterococcus columbae ATCC_51263 (PacBio/Illumina hybrid assembly).</title>
        <authorList>
            <consortium name="The Broad Institute Genomics Platform"/>
            <consortium name="The Broad Institute Genome Sequencing Center for Infectious Disease"/>
            <person name="Earl A."/>
            <person name="Russ C."/>
            <person name="Gilmore M."/>
            <person name="Surin D."/>
            <person name="Walker B."/>
            <person name="Young S."/>
            <person name="Zeng Q."/>
            <person name="Gargeya S."/>
            <person name="Fitzgerald M."/>
            <person name="Haas B."/>
            <person name="Abouelleil A."/>
            <person name="Allen A.W."/>
            <person name="Alvarado L."/>
            <person name="Arachchi H.M."/>
            <person name="Berlin A.M."/>
            <person name="Chapman S.B."/>
            <person name="Gainer-Dewar J."/>
            <person name="Goldberg J."/>
            <person name="Griggs A."/>
            <person name="Gujja S."/>
            <person name="Hansen M."/>
            <person name="Howarth C."/>
            <person name="Imamovic A."/>
            <person name="Ireland A."/>
            <person name="Larimer J."/>
            <person name="McCowan C."/>
            <person name="Murphy C."/>
            <person name="Pearson M."/>
            <person name="Poon T.W."/>
            <person name="Priest M."/>
            <person name="Roberts A."/>
            <person name="Saif S."/>
            <person name="Shea T."/>
            <person name="Sisk P."/>
            <person name="Sykes S."/>
            <person name="Wortman J."/>
            <person name="Nusbaum C."/>
            <person name="Birren B."/>
        </authorList>
    </citation>
    <scope>NUCLEOTIDE SEQUENCE [LARGE SCALE GENOMIC DNA]</scope>
    <source>
        <strain evidence="12 13">ATCC 51263</strain>
    </source>
</reference>
<dbReference type="STRING" id="1121865.OMW_02248"/>
<comment type="subunit">
    <text evidence="9">Homodimer. Interacts with EssB.</text>
</comment>
<evidence type="ECO:0000256" key="1">
    <source>
        <dbReference type="ARBA" id="ARBA00004651"/>
    </source>
</evidence>
<keyword evidence="13" id="KW-1185">Reference proteome</keyword>
<dbReference type="PANTHER" id="PTHR43077:SF10">
    <property type="entry name" value="TRANSPORT PERMEASE PROTEIN"/>
    <property type="match status" value="1"/>
</dbReference>
<evidence type="ECO:0000256" key="2">
    <source>
        <dbReference type="ARBA" id="ARBA00008338"/>
    </source>
</evidence>
<comment type="similarity">
    <text evidence="2">Belongs to the EsaA family.</text>
</comment>
<dbReference type="AlphaFoldDB" id="S0KEK9"/>
<keyword evidence="7" id="KW-0843">Virulence</keyword>
<feature type="transmembrane region" description="Helical" evidence="11">
    <location>
        <begin position="849"/>
        <end position="869"/>
    </location>
</feature>
<evidence type="ECO:0000256" key="10">
    <source>
        <dbReference type="SAM" id="Coils"/>
    </source>
</evidence>
<name>S0KEK9_9ENTE</name>
<dbReference type="PATRIC" id="fig|1121865.3.peg.2190"/>
<feature type="transmembrane region" description="Helical" evidence="11">
    <location>
        <begin position="955"/>
        <end position="981"/>
    </location>
</feature>
<evidence type="ECO:0000256" key="9">
    <source>
        <dbReference type="ARBA" id="ARBA00046722"/>
    </source>
</evidence>
<evidence type="ECO:0000256" key="6">
    <source>
        <dbReference type="ARBA" id="ARBA00022989"/>
    </source>
</evidence>
<comment type="subcellular location">
    <subcellularLocation>
        <location evidence="1">Cell membrane</location>
        <topology evidence="1">Multi-pass membrane protein</topology>
    </subcellularLocation>
</comment>
<dbReference type="NCBIfam" id="TIGR03929">
    <property type="entry name" value="T7_esaA_Nterm"/>
    <property type="match status" value="1"/>
</dbReference>
<dbReference type="InterPro" id="IPR051328">
    <property type="entry name" value="T7SS_ABC-Transporter"/>
</dbReference>
<accession>S0KEK9</accession>
<gene>
    <name evidence="12" type="ORF">I568_00027</name>
</gene>
<evidence type="ECO:0000313" key="13">
    <source>
        <dbReference type="Proteomes" id="UP000014113"/>
    </source>
</evidence>
<keyword evidence="5 11" id="KW-0812">Transmembrane</keyword>
<organism evidence="12 13">
    <name type="scientific">Enterococcus columbae DSM 7374 = ATCC 51263</name>
    <dbReference type="NCBI Taxonomy" id="1121865"/>
    <lineage>
        <taxon>Bacteria</taxon>
        <taxon>Bacillati</taxon>
        <taxon>Bacillota</taxon>
        <taxon>Bacilli</taxon>
        <taxon>Lactobacillales</taxon>
        <taxon>Enterococcaceae</taxon>
        <taxon>Enterococcus</taxon>
    </lineage>
</organism>
<feature type="transmembrane region" description="Helical" evidence="11">
    <location>
        <begin position="921"/>
        <end position="943"/>
    </location>
</feature>
<proteinExistence type="inferred from homology"/>
<comment type="caution">
    <text evidence="12">The sequence shown here is derived from an EMBL/GenBank/DDBJ whole genome shotgun (WGS) entry which is preliminary data.</text>
</comment>
<evidence type="ECO:0000256" key="4">
    <source>
        <dbReference type="ARBA" id="ARBA00022475"/>
    </source>
</evidence>
<dbReference type="eggNOG" id="COG1511">
    <property type="taxonomic scope" value="Bacteria"/>
</dbReference>
<evidence type="ECO:0000256" key="7">
    <source>
        <dbReference type="ARBA" id="ARBA00023026"/>
    </source>
</evidence>
<feature type="transmembrane region" description="Helical" evidence="11">
    <location>
        <begin position="1001"/>
        <end position="1025"/>
    </location>
</feature>
<evidence type="ECO:0000313" key="12">
    <source>
        <dbReference type="EMBL" id="EOW87741.1"/>
    </source>
</evidence>
<dbReference type="InterPro" id="IPR023838">
    <property type="entry name" value="T7SS_EsaA"/>
</dbReference>
<feature type="transmembrane region" description="Helical" evidence="11">
    <location>
        <begin position="20"/>
        <end position="41"/>
    </location>
</feature>
<feature type="coiled-coil region" evidence="10">
    <location>
        <begin position="667"/>
        <end position="715"/>
    </location>
</feature>
<evidence type="ECO:0000256" key="3">
    <source>
        <dbReference type="ARBA" id="ARBA00020819"/>
    </source>
</evidence>
<dbReference type="EMBL" id="ASWJ01000001">
    <property type="protein sequence ID" value="EOW87741.1"/>
    <property type="molecule type" value="Genomic_DNA"/>
</dbReference>
<dbReference type="OrthoDB" id="4974788at2"/>